<organism evidence="1 2">
    <name type="scientific">Panagrolaimus sp. ES5</name>
    <dbReference type="NCBI Taxonomy" id="591445"/>
    <lineage>
        <taxon>Eukaryota</taxon>
        <taxon>Metazoa</taxon>
        <taxon>Ecdysozoa</taxon>
        <taxon>Nematoda</taxon>
        <taxon>Chromadorea</taxon>
        <taxon>Rhabditida</taxon>
        <taxon>Tylenchina</taxon>
        <taxon>Panagrolaimomorpha</taxon>
        <taxon>Panagrolaimoidea</taxon>
        <taxon>Panagrolaimidae</taxon>
        <taxon>Panagrolaimus</taxon>
    </lineage>
</organism>
<dbReference type="Proteomes" id="UP000887579">
    <property type="component" value="Unplaced"/>
</dbReference>
<proteinExistence type="predicted"/>
<name>A0AC34GI11_9BILA</name>
<dbReference type="WBParaSite" id="ES5_v2.g29129.t1">
    <property type="protein sequence ID" value="ES5_v2.g29129.t1"/>
    <property type="gene ID" value="ES5_v2.g29129"/>
</dbReference>
<protein>
    <submittedName>
        <fullName evidence="2">Uncharacterized protein</fullName>
    </submittedName>
</protein>
<reference evidence="2" key="1">
    <citation type="submission" date="2022-11" db="UniProtKB">
        <authorList>
            <consortium name="WormBaseParasite"/>
        </authorList>
    </citation>
    <scope>IDENTIFICATION</scope>
</reference>
<sequence length="90" mass="10379">MQEKNIGKFVGEDYEGVLVRLQQERDHFNITNEYQPALQPDFPLPLSSQQHVPLRSHEPQSDMAIQQASPMPSVCYEPAPQDIPQHQHPY</sequence>
<evidence type="ECO:0000313" key="2">
    <source>
        <dbReference type="WBParaSite" id="ES5_v2.g29129.t1"/>
    </source>
</evidence>
<evidence type="ECO:0000313" key="1">
    <source>
        <dbReference type="Proteomes" id="UP000887579"/>
    </source>
</evidence>
<accession>A0AC34GI11</accession>